<keyword evidence="2 14" id="KW-0004">4Fe-4S</keyword>
<dbReference type="InterPro" id="IPR005839">
    <property type="entry name" value="Methylthiotransferase"/>
</dbReference>
<dbReference type="FunFam" id="3.40.50.12160:FF:000003">
    <property type="entry name" value="CDK5 regulatory subunit-associated protein 1"/>
    <property type="match status" value="1"/>
</dbReference>
<evidence type="ECO:0000259" key="17">
    <source>
        <dbReference type="PROSITE" id="PS51918"/>
    </source>
</evidence>
<feature type="binding site" evidence="14">
    <location>
        <position position="81"/>
    </location>
    <ligand>
        <name>[4Fe-4S] cluster</name>
        <dbReference type="ChEBI" id="CHEBI:49883"/>
        <label>1</label>
    </ligand>
</feature>
<evidence type="ECO:0000313" key="19">
    <source>
        <dbReference type="Proteomes" id="UP000554342"/>
    </source>
</evidence>
<accession>A0A840YXB7</accession>
<dbReference type="InterPro" id="IPR023404">
    <property type="entry name" value="rSAM_horseshoe"/>
</dbReference>
<evidence type="ECO:0000259" key="15">
    <source>
        <dbReference type="PROSITE" id="PS50926"/>
    </source>
</evidence>
<dbReference type="NCBIfam" id="TIGR01574">
    <property type="entry name" value="miaB-methiolase"/>
    <property type="match status" value="1"/>
</dbReference>
<feature type="binding site" evidence="14">
    <location>
        <position position="50"/>
    </location>
    <ligand>
        <name>[4Fe-4S] cluster</name>
        <dbReference type="ChEBI" id="CHEBI:49883"/>
        <label>1</label>
    </ligand>
</feature>
<dbReference type="GO" id="GO:0051539">
    <property type="term" value="F:4 iron, 4 sulfur cluster binding"/>
    <property type="evidence" value="ECO:0007669"/>
    <property type="project" value="UniProtKB-UniRule"/>
</dbReference>
<dbReference type="Pfam" id="PF04055">
    <property type="entry name" value="Radical_SAM"/>
    <property type="match status" value="1"/>
</dbReference>
<keyword evidence="8 14" id="KW-0408">Iron</keyword>
<dbReference type="GO" id="GO:0046872">
    <property type="term" value="F:metal ion binding"/>
    <property type="evidence" value="ECO:0007669"/>
    <property type="project" value="UniProtKB-KW"/>
</dbReference>
<dbReference type="HAMAP" id="MF_01864">
    <property type="entry name" value="tRNA_metthiotr_MiaB"/>
    <property type="match status" value="1"/>
</dbReference>
<dbReference type="InterPro" id="IPR013848">
    <property type="entry name" value="Methylthiotransferase_N"/>
</dbReference>
<protein>
    <recommendedName>
        <fullName evidence="11 14">tRNA-2-methylthio-N(6)-dimethylallyladenosine synthase</fullName>
        <ecNumber evidence="10 14">2.8.4.3</ecNumber>
    </recommendedName>
    <alternativeName>
        <fullName evidence="13 14">(Dimethylallyl)adenosine tRNA methylthiotransferase MiaB</fullName>
    </alternativeName>
    <alternativeName>
        <fullName evidence="12 14">tRNA-i(6)A37 methylthiotransferase</fullName>
    </alternativeName>
</protein>
<comment type="similarity">
    <text evidence="14">Belongs to the methylthiotransferase family. MiaB subfamily.</text>
</comment>
<keyword evidence="19" id="KW-1185">Reference proteome</keyword>
<comment type="function">
    <text evidence="1 14">Catalyzes the methylthiolation of N6-(dimethylallyl)adenosine (i(6)A), leading to the formation of 2-methylthio-N6-(dimethylallyl)adenosine (ms(2)i(6)A) at position 37 in tRNAs that read codons beginning with uridine.</text>
</comment>
<keyword evidence="4 14" id="KW-0808">Transferase</keyword>
<keyword evidence="6 14" id="KW-0819">tRNA processing</keyword>
<dbReference type="CDD" id="cd01335">
    <property type="entry name" value="Radical_SAM"/>
    <property type="match status" value="1"/>
</dbReference>
<evidence type="ECO:0000256" key="13">
    <source>
        <dbReference type="ARBA" id="ARBA00081141"/>
    </source>
</evidence>
<keyword evidence="9 14" id="KW-0411">Iron-sulfur</keyword>
<dbReference type="InterPro" id="IPR058240">
    <property type="entry name" value="rSAM_sf"/>
</dbReference>
<feature type="binding site" evidence="14">
    <location>
        <position position="160"/>
    </location>
    <ligand>
        <name>[4Fe-4S] cluster</name>
        <dbReference type="ChEBI" id="CHEBI:49883"/>
        <label>2</label>
        <note>4Fe-4S-S-AdoMet</note>
    </ligand>
</feature>
<dbReference type="InterPro" id="IPR020612">
    <property type="entry name" value="Methylthiotransferase_CS"/>
</dbReference>
<comment type="caution">
    <text evidence="18">The sequence shown here is derived from an EMBL/GenBank/DDBJ whole genome shotgun (WGS) entry which is preliminary data.</text>
</comment>
<name>A0A840YXB7_9SPHN</name>
<evidence type="ECO:0000256" key="2">
    <source>
        <dbReference type="ARBA" id="ARBA00022485"/>
    </source>
</evidence>
<reference evidence="18 19" key="1">
    <citation type="submission" date="2020-08" db="EMBL/GenBank/DDBJ databases">
        <title>Genomic Encyclopedia of Type Strains, Phase IV (KMG-IV): sequencing the most valuable type-strain genomes for metagenomic binning, comparative biology and taxonomic classification.</title>
        <authorList>
            <person name="Goeker M."/>
        </authorList>
    </citation>
    <scope>NUCLEOTIDE SEQUENCE [LARGE SCALE GENOMIC DNA]</scope>
    <source>
        <strain evidence="18 19">DSM 27203</strain>
    </source>
</reference>
<evidence type="ECO:0000256" key="12">
    <source>
        <dbReference type="ARBA" id="ARBA00080698"/>
    </source>
</evidence>
<comment type="subcellular location">
    <subcellularLocation>
        <location evidence="14">Cytoplasm</location>
    </subcellularLocation>
</comment>
<dbReference type="InterPro" id="IPR038135">
    <property type="entry name" value="Methylthiotransferase_N_sf"/>
</dbReference>
<dbReference type="InterPro" id="IPR006638">
    <property type="entry name" value="Elp3/MiaA/NifB-like_rSAM"/>
</dbReference>
<dbReference type="AlphaFoldDB" id="A0A840YXB7"/>
<dbReference type="Pfam" id="PF01938">
    <property type="entry name" value="TRAM"/>
    <property type="match status" value="1"/>
</dbReference>
<dbReference type="FunFam" id="3.80.30.20:FF:000001">
    <property type="entry name" value="tRNA-2-methylthio-N(6)-dimethylallyladenosine synthase 2"/>
    <property type="match status" value="1"/>
</dbReference>
<feature type="binding site" evidence="14">
    <location>
        <position position="15"/>
    </location>
    <ligand>
        <name>[4Fe-4S] cluster</name>
        <dbReference type="ChEBI" id="CHEBI:49883"/>
        <label>1</label>
    </ligand>
</feature>
<dbReference type="Gene3D" id="3.80.30.20">
    <property type="entry name" value="tm_1862 like domain"/>
    <property type="match status" value="1"/>
</dbReference>
<evidence type="ECO:0000256" key="10">
    <source>
        <dbReference type="ARBA" id="ARBA00033765"/>
    </source>
</evidence>
<evidence type="ECO:0000256" key="4">
    <source>
        <dbReference type="ARBA" id="ARBA00022679"/>
    </source>
</evidence>
<evidence type="ECO:0000256" key="6">
    <source>
        <dbReference type="ARBA" id="ARBA00022694"/>
    </source>
</evidence>
<dbReference type="EMBL" id="JACIJI010000001">
    <property type="protein sequence ID" value="MBB5718197.1"/>
    <property type="molecule type" value="Genomic_DNA"/>
</dbReference>
<comment type="cofactor">
    <cofactor evidence="14">
        <name>[4Fe-4S] cluster</name>
        <dbReference type="ChEBI" id="CHEBI:49883"/>
    </cofactor>
    <text evidence="14">Binds 2 [4Fe-4S] clusters. One cluster is coordinated with 3 cysteines and an exchangeable S-adenosyl-L-methionine.</text>
</comment>
<dbReference type="PANTHER" id="PTHR43020">
    <property type="entry name" value="CDK5 REGULATORY SUBUNIT-ASSOCIATED PROTEIN 1"/>
    <property type="match status" value="1"/>
</dbReference>
<dbReference type="InterPro" id="IPR006463">
    <property type="entry name" value="MiaB_methiolase"/>
</dbReference>
<organism evidence="18 19">
    <name type="scientific">Stakelama sediminis</name>
    <dbReference type="NCBI Taxonomy" id="463200"/>
    <lineage>
        <taxon>Bacteria</taxon>
        <taxon>Pseudomonadati</taxon>
        <taxon>Pseudomonadota</taxon>
        <taxon>Alphaproteobacteria</taxon>
        <taxon>Sphingomonadales</taxon>
        <taxon>Sphingomonadaceae</taxon>
        <taxon>Stakelama</taxon>
    </lineage>
</organism>
<dbReference type="NCBIfam" id="TIGR00089">
    <property type="entry name" value="MiaB/RimO family radical SAM methylthiotransferase"/>
    <property type="match status" value="1"/>
</dbReference>
<feature type="domain" description="TRAM" evidence="15">
    <location>
        <begin position="371"/>
        <end position="432"/>
    </location>
</feature>
<dbReference type="Pfam" id="PF00919">
    <property type="entry name" value="UPF0004"/>
    <property type="match status" value="1"/>
</dbReference>
<dbReference type="PROSITE" id="PS51449">
    <property type="entry name" value="MTTASE_N"/>
    <property type="match status" value="1"/>
</dbReference>
<dbReference type="Gene3D" id="3.40.50.12160">
    <property type="entry name" value="Methylthiotransferase, N-terminal domain"/>
    <property type="match status" value="1"/>
</dbReference>
<feature type="domain" description="MTTase N-terminal" evidence="16">
    <location>
        <begin position="6"/>
        <end position="117"/>
    </location>
</feature>
<dbReference type="InterPro" id="IPR002792">
    <property type="entry name" value="TRAM_dom"/>
</dbReference>
<sequence>MATTPKTYHVKSYGCQMNVYDGERMGELMAQQGLTATDAESADLVVLNTCHIREKATEKVYSEIGRLRKDGRAPMVAVAGCVAQAEGEEIVRRAKVDVVVGPQAYHNLPALIAKAVTGQAALDTDMPVDSKFGALPGRRKVAPSAFLTVQEGCDKFCTYCVVPYTRGAEVSRPFAAIVDEAKALVDAGAKEITLLGQNVNAWTDADGRGLDALIRALDRIEGLARIRYTTSHPNDMTQGLIDAHADVEKLMPYLHLPVQAGNDRVLKAMNRSHNRDSYLRILDRVRTVRPDIALSGDFIVGFPGETDAEFEDTLSLVEEVGYAHCFSFKYSPRPGTPAAAMTGDFIAAEVADERLQRLQAALNRHQLAFNQATVGKRCPVLIERKGRRPGQMVGKSPWLQSVHLITDAQVGDLIEVEIESAGPNSLGGIQILQAAA</sequence>
<comment type="catalytic activity">
    <reaction evidence="14">
        <text>N(6)-dimethylallyladenosine(37) in tRNA + (sulfur carrier)-SH + AH2 + 2 S-adenosyl-L-methionine = 2-methylsulfanyl-N(6)-dimethylallyladenosine(37) in tRNA + (sulfur carrier)-H + 5'-deoxyadenosine + L-methionine + A + S-adenosyl-L-homocysteine + 2 H(+)</text>
        <dbReference type="Rhea" id="RHEA:37067"/>
        <dbReference type="Rhea" id="RHEA-COMP:10375"/>
        <dbReference type="Rhea" id="RHEA-COMP:10376"/>
        <dbReference type="Rhea" id="RHEA-COMP:14737"/>
        <dbReference type="Rhea" id="RHEA-COMP:14739"/>
        <dbReference type="ChEBI" id="CHEBI:13193"/>
        <dbReference type="ChEBI" id="CHEBI:15378"/>
        <dbReference type="ChEBI" id="CHEBI:17319"/>
        <dbReference type="ChEBI" id="CHEBI:17499"/>
        <dbReference type="ChEBI" id="CHEBI:29917"/>
        <dbReference type="ChEBI" id="CHEBI:57844"/>
        <dbReference type="ChEBI" id="CHEBI:57856"/>
        <dbReference type="ChEBI" id="CHEBI:59789"/>
        <dbReference type="ChEBI" id="CHEBI:64428"/>
        <dbReference type="ChEBI" id="CHEBI:74415"/>
        <dbReference type="ChEBI" id="CHEBI:74417"/>
        <dbReference type="EC" id="2.8.4.3"/>
    </reaction>
</comment>
<gene>
    <name evidence="14" type="primary">miaB</name>
    <name evidence="18" type="ORF">FHR23_001104</name>
</gene>
<dbReference type="InterPro" id="IPR007197">
    <property type="entry name" value="rSAM"/>
</dbReference>
<keyword evidence="7 14" id="KW-0479">Metal-binding</keyword>
<dbReference type="SFLD" id="SFLDG01061">
    <property type="entry name" value="methylthiotransferase"/>
    <property type="match status" value="1"/>
</dbReference>
<dbReference type="RefSeq" id="WP_184001867.1">
    <property type="nucleotide sequence ID" value="NZ_BAABIF010000004.1"/>
</dbReference>
<dbReference type="SFLD" id="SFLDS00029">
    <property type="entry name" value="Radical_SAM"/>
    <property type="match status" value="1"/>
</dbReference>
<evidence type="ECO:0000256" key="1">
    <source>
        <dbReference type="ARBA" id="ARBA00003234"/>
    </source>
</evidence>
<evidence type="ECO:0000256" key="11">
    <source>
        <dbReference type="ARBA" id="ARBA00068570"/>
    </source>
</evidence>
<dbReference type="PROSITE" id="PS01278">
    <property type="entry name" value="MTTASE_RADICAL"/>
    <property type="match status" value="1"/>
</dbReference>
<proteinExistence type="inferred from homology"/>
<dbReference type="Proteomes" id="UP000554342">
    <property type="component" value="Unassembled WGS sequence"/>
</dbReference>
<keyword evidence="3 14" id="KW-0963">Cytoplasm</keyword>
<evidence type="ECO:0000256" key="8">
    <source>
        <dbReference type="ARBA" id="ARBA00023004"/>
    </source>
</evidence>
<dbReference type="PROSITE" id="PS51918">
    <property type="entry name" value="RADICAL_SAM"/>
    <property type="match status" value="1"/>
</dbReference>
<dbReference type="SMART" id="SM00729">
    <property type="entry name" value="Elp3"/>
    <property type="match status" value="1"/>
</dbReference>
<keyword evidence="5 14" id="KW-0949">S-adenosyl-L-methionine</keyword>
<dbReference type="PANTHER" id="PTHR43020:SF2">
    <property type="entry name" value="MITOCHONDRIAL TRNA METHYLTHIOTRANSFERASE CDK5RAP1"/>
    <property type="match status" value="1"/>
</dbReference>
<evidence type="ECO:0000256" key="5">
    <source>
        <dbReference type="ARBA" id="ARBA00022691"/>
    </source>
</evidence>
<comment type="subunit">
    <text evidence="14">Monomer.</text>
</comment>
<evidence type="ECO:0000256" key="7">
    <source>
        <dbReference type="ARBA" id="ARBA00022723"/>
    </source>
</evidence>
<dbReference type="SUPFAM" id="SSF102114">
    <property type="entry name" value="Radical SAM enzymes"/>
    <property type="match status" value="1"/>
</dbReference>
<dbReference type="GO" id="GO:0035597">
    <property type="term" value="F:tRNA-2-methylthio-N(6)-dimethylallyladenosine(37) synthase activity"/>
    <property type="evidence" value="ECO:0007669"/>
    <property type="project" value="UniProtKB-EC"/>
</dbReference>
<evidence type="ECO:0000256" key="14">
    <source>
        <dbReference type="HAMAP-Rule" id="MF_01864"/>
    </source>
</evidence>
<evidence type="ECO:0000313" key="18">
    <source>
        <dbReference type="EMBL" id="MBB5718197.1"/>
    </source>
</evidence>
<feature type="binding site" evidence="14">
    <location>
        <position position="157"/>
    </location>
    <ligand>
        <name>[4Fe-4S] cluster</name>
        <dbReference type="ChEBI" id="CHEBI:49883"/>
        <label>2</label>
        <note>4Fe-4S-S-AdoMet</note>
    </ligand>
</feature>
<dbReference type="EC" id="2.8.4.3" evidence="10 14"/>
<evidence type="ECO:0000259" key="16">
    <source>
        <dbReference type="PROSITE" id="PS51449"/>
    </source>
</evidence>
<evidence type="ECO:0000256" key="9">
    <source>
        <dbReference type="ARBA" id="ARBA00023014"/>
    </source>
</evidence>
<feature type="binding site" evidence="14">
    <location>
        <position position="153"/>
    </location>
    <ligand>
        <name>[4Fe-4S] cluster</name>
        <dbReference type="ChEBI" id="CHEBI:49883"/>
        <label>2</label>
        <note>4Fe-4S-S-AdoMet</note>
    </ligand>
</feature>
<dbReference type="PROSITE" id="PS50926">
    <property type="entry name" value="TRAM"/>
    <property type="match status" value="1"/>
</dbReference>
<feature type="domain" description="Radical SAM core" evidence="17">
    <location>
        <begin position="139"/>
        <end position="368"/>
    </location>
</feature>
<dbReference type="SFLD" id="SFLDG01082">
    <property type="entry name" value="B12-binding_domain_containing"/>
    <property type="match status" value="1"/>
</dbReference>
<dbReference type="GO" id="GO:0005829">
    <property type="term" value="C:cytosol"/>
    <property type="evidence" value="ECO:0007669"/>
    <property type="project" value="TreeGrafter"/>
</dbReference>
<dbReference type="SFLD" id="SFLDF00273">
    <property type="entry name" value="(dimethylallyl)adenosine_tRNA"/>
    <property type="match status" value="1"/>
</dbReference>
<evidence type="ECO:0000256" key="3">
    <source>
        <dbReference type="ARBA" id="ARBA00022490"/>
    </source>
</evidence>